<evidence type="ECO:0000313" key="2">
    <source>
        <dbReference type="EMBL" id="KAK3326729.1"/>
    </source>
</evidence>
<proteinExistence type="predicted"/>
<dbReference type="EMBL" id="JAUEDM010000002">
    <property type="protein sequence ID" value="KAK3326729.1"/>
    <property type="molecule type" value="Genomic_DNA"/>
</dbReference>
<protein>
    <submittedName>
        <fullName evidence="2">Uncharacterized protein</fullName>
    </submittedName>
</protein>
<evidence type="ECO:0000313" key="3">
    <source>
        <dbReference type="Proteomes" id="UP001283341"/>
    </source>
</evidence>
<sequence length="480" mass="52984">MRTTLGRWATLGFWVSLVSLVHPALGKLPERELPDCEEGKKWDNIEDMGKFWWDSGAEQFASDYIDANGHTNWTQNMYMELFPDANHVDMACVTRDSACDFNQICDEFNKLKKGGLYYLFVSFKNFHNFVNGLGTRLDQSIDTILEGNTFKTDLGFGNDDDGGKEKNEYTIGALGIYAGALTAVAAPVALVGGAIAAPIAALAVGLTGVATVISGALTTANAGKSIKSLSKDEIDGLISPIQQQSWKAIDDLVGGVYGMQGISQDVVPQGMRAGVVKHPAVQLFGEGHWLKDQPTLKLAEGYFEEVSRKMKQGIMWSLAGLFHNATVIIRDDREKNAKSCNGTFNVYEEKTGRCLDLMDLRSNNNLVGFPDNHPLTSMWKNESNTGYAMDKLWTLRNAVECWEANNGAKGNVKPHPVLFTEPVPPPCFFAANVYKGYYKGQYINMDTDWAPQTKFKKGSSWPHCRKKEGNFYTDKACLSG</sequence>
<keyword evidence="1" id="KW-0732">Signal</keyword>
<accession>A0AAE0IKK3</accession>
<dbReference type="AlphaFoldDB" id="A0AAE0IKK3"/>
<reference evidence="2" key="2">
    <citation type="submission" date="2023-06" db="EMBL/GenBank/DDBJ databases">
        <authorList>
            <consortium name="Lawrence Berkeley National Laboratory"/>
            <person name="Haridas S."/>
            <person name="Hensen N."/>
            <person name="Bonometti L."/>
            <person name="Westerberg I."/>
            <person name="Brannstrom I.O."/>
            <person name="Guillou S."/>
            <person name="Cros-Aarteil S."/>
            <person name="Calhoun S."/>
            <person name="Kuo A."/>
            <person name="Mondo S."/>
            <person name="Pangilinan J."/>
            <person name="Riley R."/>
            <person name="Labutti K."/>
            <person name="Andreopoulos B."/>
            <person name="Lipzen A."/>
            <person name="Chen C."/>
            <person name="Yanf M."/>
            <person name="Daum C."/>
            <person name="Ng V."/>
            <person name="Clum A."/>
            <person name="Steindorff A."/>
            <person name="Ohm R."/>
            <person name="Martin F."/>
            <person name="Silar P."/>
            <person name="Natvig D."/>
            <person name="Lalanne C."/>
            <person name="Gautier V."/>
            <person name="Ament-Velasquez S.L."/>
            <person name="Kruys A."/>
            <person name="Hutchinson M.I."/>
            <person name="Powell A.J."/>
            <person name="Barry K."/>
            <person name="Miller A.N."/>
            <person name="Grigoriev I.V."/>
            <person name="Debuchy R."/>
            <person name="Gladieux P."/>
            <person name="Thoren M.H."/>
            <person name="Johannesson H."/>
        </authorList>
    </citation>
    <scope>NUCLEOTIDE SEQUENCE</scope>
    <source>
        <strain evidence="2">CBS 118394</strain>
    </source>
</reference>
<feature type="signal peptide" evidence="1">
    <location>
        <begin position="1"/>
        <end position="26"/>
    </location>
</feature>
<organism evidence="2 3">
    <name type="scientific">Apodospora peruviana</name>
    <dbReference type="NCBI Taxonomy" id="516989"/>
    <lineage>
        <taxon>Eukaryota</taxon>
        <taxon>Fungi</taxon>
        <taxon>Dikarya</taxon>
        <taxon>Ascomycota</taxon>
        <taxon>Pezizomycotina</taxon>
        <taxon>Sordariomycetes</taxon>
        <taxon>Sordariomycetidae</taxon>
        <taxon>Sordariales</taxon>
        <taxon>Lasiosphaeriaceae</taxon>
        <taxon>Apodospora</taxon>
    </lineage>
</organism>
<comment type="caution">
    <text evidence="2">The sequence shown here is derived from an EMBL/GenBank/DDBJ whole genome shotgun (WGS) entry which is preliminary data.</text>
</comment>
<reference evidence="2" key="1">
    <citation type="journal article" date="2023" name="Mol. Phylogenet. Evol.">
        <title>Genome-scale phylogeny and comparative genomics of the fungal order Sordariales.</title>
        <authorList>
            <person name="Hensen N."/>
            <person name="Bonometti L."/>
            <person name="Westerberg I."/>
            <person name="Brannstrom I.O."/>
            <person name="Guillou S."/>
            <person name="Cros-Aarteil S."/>
            <person name="Calhoun S."/>
            <person name="Haridas S."/>
            <person name="Kuo A."/>
            <person name="Mondo S."/>
            <person name="Pangilinan J."/>
            <person name="Riley R."/>
            <person name="LaButti K."/>
            <person name="Andreopoulos B."/>
            <person name="Lipzen A."/>
            <person name="Chen C."/>
            <person name="Yan M."/>
            <person name="Daum C."/>
            <person name="Ng V."/>
            <person name="Clum A."/>
            <person name="Steindorff A."/>
            <person name="Ohm R.A."/>
            <person name="Martin F."/>
            <person name="Silar P."/>
            <person name="Natvig D.O."/>
            <person name="Lalanne C."/>
            <person name="Gautier V."/>
            <person name="Ament-Velasquez S.L."/>
            <person name="Kruys A."/>
            <person name="Hutchinson M.I."/>
            <person name="Powell A.J."/>
            <person name="Barry K."/>
            <person name="Miller A.N."/>
            <person name="Grigoriev I.V."/>
            <person name="Debuchy R."/>
            <person name="Gladieux P."/>
            <person name="Hiltunen Thoren M."/>
            <person name="Johannesson H."/>
        </authorList>
    </citation>
    <scope>NUCLEOTIDE SEQUENCE</scope>
    <source>
        <strain evidence="2">CBS 118394</strain>
    </source>
</reference>
<name>A0AAE0IKK3_9PEZI</name>
<evidence type="ECO:0000256" key="1">
    <source>
        <dbReference type="SAM" id="SignalP"/>
    </source>
</evidence>
<keyword evidence="3" id="KW-1185">Reference proteome</keyword>
<dbReference type="Proteomes" id="UP001283341">
    <property type="component" value="Unassembled WGS sequence"/>
</dbReference>
<gene>
    <name evidence="2" type="ORF">B0H66DRAFT_617927</name>
</gene>
<feature type="chain" id="PRO_5042160822" evidence="1">
    <location>
        <begin position="27"/>
        <end position="480"/>
    </location>
</feature>